<comment type="caution">
    <text evidence="20">The sequence shown here is derived from an EMBL/GenBank/DDBJ whole genome shotgun (WGS) entry which is preliminary data.</text>
</comment>
<evidence type="ECO:0000256" key="13">
    <source>
        <dbReference type="ARBA" id="ARBA00023136"/>
    </source>
</evidence>
<evidence type="ECO:0000256" key="2">
    <source>
        <dbReference type="ARBA" id="ARBA00004651"/>
    </source>
</evidence>
<dbReference type="GO" id="GO:0016682">
    <property type="term" value="F:oxidoreductase activity, acting on diphenols and related substances as donors, oxygen as acceptor"/>
    <property type="evidence" value="ECO:0007669"/>
    <property type="project" value="InterPro"/>
</dbReference>
<evidence type="ECO:0000256" key="15">
    <source>
        <dbReference type="RuleBase" id="RU000456"/>
    </source>
</evidence>
<keyword evidence="13 14" id="KW-0472">Membrane</keyword>
<dbReference type="OrthoDB" id="9783445at2"/>
<sequence>MFNKFKPYLIVLISLVSLFFIIIFSSGSEMIILDPKGPVGALQKELIMLSIYYMLGIMVVVLSFFTVILLKYRSSKKDSDYKPEMHGSTKLEIIWTLIPVLIVIALSIPNTKALYELREAPKATAHKDPIVIHATAADWKWIFSYPEEGIETVNYINVPEDHPILFKVTAADSMASFWVPQLGGQIYGMPGMVNDLYLQADEPGTYDGRNSNFTGEGMTHQKFDFVALEEDEYEEWVKDSQENEPKLTEETYEKLMLPDTVDKMTFSSTHLAFVDHGKNSEYAMAIREKYGVEASSHGADKDAESSHGNHGDHGDMGNHDNHEGMKDHEDHENDEHKDHENNEGHEH</sequence>
<reference evidence="20 21" key="1">
    <citation type="submission" date="2019-08" db="EMBL/GenBank/DDBJ databases">
        <title>Bacillus genomes from the desert of Cuatro Cienegas, Coahuila.</title>
        <authorList>
            <person name="Olmedo-Alvarez G."/>
        </authorList>
    </citation>
    <scope>NUCLEOTIDE SEQUENCE [LARGE SCALE GENOMIC DNA]</scope>
    <source>
        <strain evidence="20 21">CH87b_3T</strain>
    </source>
</reference>
<dbReference type="RefSeq" id="WP_148970168.1">
    <property type="nucleotide sequence ID" value="NZ_JBNIKW010000005.1"/>
</dbReference>
<evidence type="ECO:0000256" key="5">
    <source>
        <dbReference type="ARBA" id="ARBA00022448"/>
    </source>
</evidence>
<keyword evidence="10 14" id="KW-0249">Electron transport</keyword>
<evidence type="ECO:0000256" key="17">
    <source>
        <dbReference type="SAM" id="Phobius"/>
    </source>
</evidence>
<keyword evidence="11 17" id="KW-1133">Transmembrane helix</keyword>
<protein>
    <recommendedName>
        <fullName evidence="4 14">Quinol oxidase subunit 2</fullName>
        <ecNumber evidence="14">1.10.3.-</ecNumber>
    </recommendedName>
</protein>
<evidence type="ECO:0000256" key="16">
    <source>
        <dbReference type="SAM" id="MobiDB-lite"/>
    </source>
</evidence>
<dbReference type="GO" id="GO:0004129">
    <property type="term" value="F:cytochrome-c oxidase activity"/>
    <property type="evidence" value="ECO:0007669"/>
    <property type="project" value="UniProtKB-UniRule"/>
</dbReference>
<dbReference type="STRING" id="189382.BHE18_14060"/>
<feature type="transmembrane region" description="Helical" evidence="17">
    <location>
        <begin position="7"/>
        <end position="26"/>
    </location>
</feature>
<dbReference type="InterPro" id="IPR045187">
    <property type="entry name" value="CcO_II"/>
</dbReference>
<evidence type="ECO:0000256" key="4">
    <source>
        <dbReference type="ARBA" id="ARBA00016131"/>
    </source>
</evidence>
<dbReference type="EC" id="1.10.3.-" evidence="14"/>
<dbReference type="Gene3D" id="1.10.287.90">
    <property type="match status" value="1"/>
</dbReference>
<evidence type="ECO:0000256" key="8">
    <source>
        <dbReference type="ARBA" id="ARBA00022692"/>
    </source>
</evidence>
<dbReference type="CDD" id="cd04212">
    <property type="entry name" value="CuRO_UO_II"/>
    <property type="match status" value="1"/>
</dbReference>
<dbReference type="PRINTS" id="PR01166">
    <property type="entry name" value="CYCOXIDASEII"/>
</dbReference>
<comment type="catalytic activity">
    <reaction evidence="1 14">
        <text>2 a quinol + O2 = 2 a quinone + 2 H2O</text>
        <dbReference type="Rhea" id="RHEA:55376"/>
        <dbReference type="ChEBI" id="CHEBI:15377"/>
        <dbReference type="ChEBI" id="CHEBI:15379"/>
        <dbReference type="ChEBI" id="CHEBI:24646"/>
        <dbReference type="ChEBI" id="CHEBI:132124"/>
    </reaction>
</comment>
<comment type="subcellular location">
    <subcellularLocation>
        <location evidence="2 15">Cell membrane</location>
        <topology evidence="2 15">Multi-pass membrane protein</topology>
    </subcellularLocation>
</comment>
<evidence type="ECO:0000256" key="11">
    <source>
        <dbReference type="ARBA" id="ARBA00022989"/>
    </source>
</evidence>
<dbReference type="InterPro" id="IPR008972">
    <property type="entry name" value="Cupredoxin"/>
</dbReference>
<dbReference type="GO" id="GO:0042773">
    <property type="term" value="P:ATP synthesis coupled electron transport"/>
    <property type="evidence" value="ECO:0007669"/>
    <property type="project" value="TreeGrafter"/>
</dbReference>
<dbReference type="InterPro" id="IPR006332">
    <property type="entry name" value="QoxA"/>
</dbReference>
<evidence type="ECO:0000256" key="6">
    <source>
        <dbReference type="ARBA" id="ARBA00022475"/>
    </source>
</evidence>
<dbReference type="GO" id="GO:0009486">
    <property type="term" value="F:cytochrome bo3 ubiquinol oxidase activity"/>
    <property type="evidence" value="ECO:0007669"/>
    <property type="project" value="InterPro"/>
</dbReference>
<keyword evidence="5 14" id="KW-0813">Transport</keyword>
<dbReference type="NCBIfam" id="TIGR01432">
    <property type="entry name" value="QOXA"/>
    <property type="match status" value="1"/>
</dbReference>
<dbReference type="EMBL" id="VTEZ01000005">
    <property type="protein sequence ID" value="TYS83646.1"/>
    <property type="molecule type" value="Genomic_DNA"/>
</dbReference>
<dbReference type="AlphaFoldDB" id="A0A5D4TPK4"/>
<evidence type="ECO:0000256" key="3">
    <source>
        <dbReference type="ARBA" id="ARBA00007866"/>
    </source>
</evidence>
<keyword evidence="8 15" id="KW-0812">Transmembrane</keyword>
<evidence type="ECO:0000259" key="18">
    <source>
        <dbReference type="PROSITE" id="PS50857"/>
    </source>
</evidence>
<feature type="domain" description="Cytochrome oxidase subunit II transmembrane region profile" evidence="19">
    <location>
        <begin position="24"/>
        <end position="121"/>
    </location>
</feature>
<comment type="function">
    <text evidence="14">Catalyzes quinol oxidation with the concomitant reduction of oxygen to water. Subunit II transfers the electrons from a quinol to the binuclear center of the catalytic subunit I.</text>
</comment>
<dbReference type="Pfam" id="PF02790">
    <property type="entry name" value="COX2_TM"/>
    <property type="match status" value="1"/>
</dbReference>
<dbReference type="PROSITE" id="PS50857">
    <property type="entry name" value="COX2_CUA"/>
    <property type="match status" value="1"/>
</dbReference>
<name>A0A5D4TPK4_9BACI</name>
<dbReference type="PROSITE" id="PS50999">
    <property type="entry name" value="COX2_TM"/>
    <property type="match status" value="1"/>
</dbReference>
<evidence type="ECO:0000256" key="1">
    <source>
        <dbReference type="ARBA" id="ARBA00000725"/>
    </source>
</evidence>
<dbReference type="InterPro" id="IPR011759">
    <property type="entry name" value="Cyt_c_oxidase_su2_TM_dom"/>
</dbReference>
<keyword evidence="7 14" id="KW-0679">Respiratory chain</keyword>
<dbReference type="Gene3D" id="2.60.40.420">
    <property type="entry name" value="Cupredoxins - blue copper proteins"/>
    <property type="match status" value="1"/>
</dbReference>
<dbReference type="InterPro" id="IPR036257">
    <property type="entry name" value="Cyt_c_oxidase_su2_TM_sf"/>
</dbReference>
<dbReference type="GO" id="GO:0005507">
    <property type="term" value="F:copper ion binding"/>
    <property type="evidence" value="ECO:0007669"/>
    <property type="project" value="InterPro"/>
</dbReference>
<evidence type="ECO:0000256" key="14">
    <source>
        <dbReference type="PIRNR" id="PIRNR000292"/>
    </source>
</evidence>
<dbReference type="Pfam" id="PF00116">
    <property type="entry name" value="COX2"/>
    <property type="match status" value="1"/>
</dbReference>
<accession>A0A5D4TPK4</accession>
<evidence type="ECO:0000313" key="21">
    <source>
        <dbReference type="Proteomes" id="UP000324269"/>
    </source>
</evidence>
<evidence type="ECO:0000313" key="20">
    <source>
        <dbReference type="EMBL" id="TYS83646.1"/>
    </source>
</evidence>
<dbReference type="GO" id="GO:0005886">
    <property type="term" value="C:plasma membrane"/>
    <property type="evidence" value="ECO:0007669"/>
    <property type="project" value="UniProtKB-SubCell"/>
</dbReference>
<dbReference type="InterPro" id="IPR002429">
    <property type="entry name" value="CcO_II-like_C"/>
</dbReference>
<feature type="transmembrane region" description="Helical" evidence="17">
    <location>
        <begin position="46"/>
        <end position="70"/>
    </location>
</feature>
<evidence type="ECO:0000256" key="10">
    <source>
        <dbReference type="ARBA" id="ARBA00022982"/>
    </source>
</evidence>
<keyword evidence="9" id="KW-0732">Signal</keyword>
<organism evidence="20 21">
    <name type="scientific">Rossellomorea aquimaris</name>
    <dbReference type="NCBI Taxonomy" id="189382"/>
    <lineage>
        <taxon>Bacteria</taxon>
        <taxon>Bacillati</taxon>
        <taxon>Bacillota</taxon>
        <taxon>Bacilli</taxon>
        <taxon>Bacillales</taxon>
        <taxon>Bacillaceae</taxon>
        <taxon>Rossellomorea</taxon>
    </lineage>
</organism>
<evidence type="ECO:0000259" key="19">
    <source>
        <dbReference type="PROSITE" id="PS50999"/>
    </source>
</evidence>
<dbReference type="Proteomes" id="UP000324269">
    <property type="component" value="Unassembled WGS sequence"/>
</dbReference>
<dbReference type="SUPFAM" id="SSF49503">
    <property type="entry name" value="Cupredoxins"/>
    <property type="match status" value="1"/>
</dbReference>
<dbReference type="SUPFAM" id="SSF81464">
    <property type="entry name" value="Cytochrome c oxidase subunit II-like, transmembrane region"/>
    <property type="match status" value="1"/>
</dbReference>
<feature type="transmembrane region" description="Helical" evidence="17">
    <location>
        <begin position="91"/>
        <end position="108"/>
    </location>
</feature>
<comment type="similarity">
    <text evidence="3 14 15">Belongs to the cytochrome c oxidase subunit 2 family.</text>
</comment>
<dbReference type="InterPro" id="IPR006333">
    <property type="entry name" value="Cyt_o_ubiquinol_oxidase_su2"/>
</dbReference>
<keyword evidence="6 14" id="KW-1003">Cell membrane</keyword>
<evidence type="ECO:0000256" key="9">
    <source>
        <dbReference type="ARBA" id="ARBA00022729"/>
    </source>
</evidence>
<evidence type="ECO:0000256" key="7">
    <source>
        <dbReference type="ARBA" id="ARBA00022660"/>
    </source>
</evidence>
<dbReference type="InterPro" id="IPR034227">
    <property type="entry name" value="CuRO_UO_II"/>
</dbReference>
<feature type="domain" description="Cytochrome oxidase subunit II copper A binding" evidence="18">
    <location>
        <begin position="127"/>
        <end position="239"/>
    </location>
</feature>
<evidence type="ECO:0000256" key="12">
    <source>
        <dbReference type="ARBA" id="ARBA00023002"/>
    </source>
</evidence>
<gene>
    <name evidence="20" type="primary">qoxA</name>
    <name evidence="20" type="ORF">FZC85_16750</name>
</gene>
<dbReference type="PIRSF" id="PIRSF000292">
    <property type="entry name" value="Ubi_od_II"/>
    <property type="match status" value="1"/>
</dbReference>
<keyword evidence="12 14" id="KW-0560">Oxidoreductase</keyword>
<proteinExistence type="inferred from homology"/>
<feature type="region of interest" description="Disordered" evidence="16">
    <location>
        <begin position="293"/>
        <end position="347"/>
    </location>
</feature>
<dbReference type="PANTHER" id="PTHR22888:SF18">
    <property type="entry name" value="CYTOCHROME BO(3) UBIQUINOL OXIDASE SUBUNIT 2"/>
    <property type="match status" value="1"/>
</dbReference>
<feature type="compositionally biased region" description="Basic and acidic residues" evidence="16">
    <location>
        <begin position="298"/>
        <end position="347"/>
    </location>
</feature>
<dbReference type="PANTHER" id="PTHR22888">
    <property type="entry name" value="CYTOCHROME C OXIDASE, SUBUNIT II"/>
    <property type="match status" value="1"/>
</dbReference>